<evidence type="ECO:0000313" key="3">
    <source>
        <dbReference type="EMBL" id="OAQ73753.1"/>
    </source>
</evidence>
<dbReference type="OrthoDB" id="4933909at2759"/>
<dbReference type="EMBL" id="LSBJ02000001">
    <property type="protein sequence ID" value="OAQ73753.1"/>
    <property type="molecule type" value="Genomic_DNA"/>
</dbReference>
<evidence type="ECO:0000313" key="4">
    <source>
        <dbReference type="Proteomes" id="UP000078397"/>
    </source>
</evidence>
<accession>A0A179G8N8</accession>
<keyword evidence="4" id="KW-1185">Reference proteome</keyword>
<proteinExistence type="inferred from homology"/>
<reference evidence="3 4" key="1">
    <citation type="journal article" date="2016" name="PLoS Pathog.">
        <title>Biosynthesis of antibiotic leucinostatins in bio-control fungus Purpureocillium lilacinum and their inhibition on phytophthora revealed by genome mining.</title>
        <authorList>
            <person name="Wang G."/>
            <person name="Liu Z."/>
            <person name="Lin R."/>
            <person name="Li E."/>
            <person name="Mao Z."/>
            <person name="Ling J."/>
            <person name="Yang Y."/>
            <person name="Yin W.B."/>
            <person name="Xie B."/>
        </authorList>
    </citation>
    <scope>NUCLEOTIDE SEQUENCE [LARGE SCALE GENOMIC DNA]</scope>
    <source>
        <strain evidence="3">170</strain>
    </source>
</reference>
<gene>
    <name evidence="3" type="ORF">VFPPC_01396</name>
</gene>
<dbReference type="InterPro" id="IPR050491">
    <property type="entry name" value="AmpC-like"/>
</dbReference>
<dbReference type="AlphaFoldDB" id="A0A179G8N8"/>
<sequence>MATTQEKTRAGNPLTEEFAAFVKEKLEKWKVPGMSLAVIDGEDVYAEGYGYATLPDTPATPETIWYCASTTKAHTAAALSKLIHEKKHDSLSKGWSTTLSSVLGDDFVLQDEWATNHLTLEDAVSHRTGMPRHDKSSVREIDGRQATPRDIVRNLRNLPVTTEPRVSFYYCNLMYVTLSHVVETVTGSKLGKVFKELIWGPLDMKSTYLDLEDAKKADGHLADGYYWDKKKEEYKWIDFLGVGEVSGAGGTFSTALDYAKWVKCLLHETEPLSKDVHKDIKKPRSIGTTAPGGGLEISLYSLGWQRTLYKGHVVYTHGGGMHAYGCEVYWLPDAKFGVVAFGNTAFTSNAVQDVVIYRLIGDKLGIPEEERFDFDTTWEQRIKAISGEIEDPVKEAFPNRPDTAIASSFTTSELVGSYYDPGYGTITFREESHPDNPDEKSLVADRPEMTWKYHVRLRHAFGDYWVVVVTTPWNPTLFNECLPGEFKRGTDGKVAALEIEWASRMGGMHEGKAVFKRVVEKE</sequence>
<evidence type="ECO:0000256" key="1">
    <source>
        <dbReference type="ARBA" id="ARBA00038215"/>
    </source>
</evidence>
<comment type="caution">
    <text evidence="3">The sequence shown here is derived from an EMBL/GenBank/DDBJ whole genome shotgun (WGS) entry which is preliminary data.</text>
</comment>
<dbReference type="Pfam" id="PF00144">
    <property type="entry name" value="Beta-lactamase"/>
    <property type="match status" value="1"/>
</dbReference>
<dbReference type="STRING" id="1380566.A0A179G8N8"/>
<dbReference type="RefSeq" id="XP_018149836.1">
    <property type="nucleotide sequence ID" value="XM_018281232.1"/>
</dbReference>
<dbReference type="PANTHER" id="PTHR46825:SF9">
    <property type="entry name" value="BETA-LACTAMASE-RELATED DOMAIN-CONTAINING PROTEIN"/>
    <property type="match status" value="1"/>
</dbReference>
<protein>
    <submittedName>
        <fullName evidence="3">Penicillin-binding protein</fullName>
    </submittedName>
</protein>
<comment type="similarity">
    <text evidence="1">Belongs to the peptidase S12 family.</text>
</comment>
<dbReference type="PANTHER" id="PTHR46825">
    <property type="entry name" value="D-ALANYL-D-ALANINE-CARBOXYPEPTIDASE/ENDOPEPTIDASE AMPH"/>
    <property type="match status" value="1"/>
</dbReference>
<dbReference type="InterPro" id="IPR001466">
    <property type="entry name" value="Beta-lactam-related"/>
</dbReference>
<dbReference type="InterPro" id="IPR012338">
    <property type="entry name" value="Beta-lactam/transpept-like"/>
</dbReference>
<organism evidence="3 4">
    <name type="scientific">Pochonia chlamydosporia 170</name>
    <dbReference type="NCBI Taxonomy" id="1380566"/>
    <lineage>
        <taxon>Eukaryota</taxon>
        <taxon>Fungi</taxon>
        <taxon>Dikarya</taxon>
        <taxon>Ascomycota</taxon>
        <taxon>Pezizomycotina</taxon>
        <taxon>Sordariomycetes</taxon>
        <taxon>Hypocreomycetidae</taxon>
        <taxon>Hypocreales</taxon>
        <taxon>Clavicipitaceae</taxon>
        <taxon>Pochonia</taxon>
    </lineage>
</organism>
<dbReference type="GeneID" id="28845226"/>
<evidence type="ECO:0000259" key="2">
    <source>
        <dbReference type="Pfam" id="PF00144"/>
    </source>
</evidence>
<dbReference type="Proteomes" id="UP000078397">
    <property type="component" value="Unassembled WGS sequence"/>
</dbReference>
<dbReference type="Gene3D" id="3.40.710.10">
    <property type="entry name" value="DD-peptidase/beta-lactamase superfamily"/>
    <property type="match status" value="1"/>
</dbReference>
<dbReference type="KEGG" id="pchm:VFPPC_01396"/>
<name>A0A179G8N8_METCM</name>
<feature type="domain" description="Beta-lactamase-related" evidence="2">
    <location>
        <begin position="18"/>
        <end position="347"/>
    </location>
</feature>
<dbReference type="SUPFAM" id="SSF56601">
    <property type="entry name" value="beta-lactamase/transpeptidase-like"/>
    <property type="match status" value="1"/>
</dbReference>